<accession>A0ABD7IJY1</accession>
<dbReference type="EMBL" id="RDCJ01000121">
    <property type="protein sequence ID" value="RMW41814.1"/>
    <property type="molecule type" value="Genomic_DNA"/>
</dbReference>
<dbReference type="Proteomes" id="UP000276249">
    <property type="component" value="Unassembled WGS sequence"/>
</dbReference>
<dbReference type="PANTHER" id="PTHR22916:SF51">
    <property type="entry name" value="GLYCOSYLTRANSFERASE EPSH-RELATED"/>
    <property type="match status" value="1"/>
</dbReference>
<protein>
    <submittedName>
        <fullName evidence="4">Glycosyltransferase</fullName>
    </submittedName>
</protein>
<evidence type="ECO:0000259" key="3">
    <source>
        <dbReference type="Pfam" id="PF00535"/>
    </source>
</evidence>
<evidence type="ECO:0000313" key="5">
    <source>
        <dbReference type="Proteomes" id="UP000276249"/>
    </source>
</evidence>
<dbReference type="SUPFAM" id="SSF53448">
    <property type="entry name" value="Nucleotide-diphospho-sugar transferases"/>
    <property type="match status" value="1"/>
</dbReference>
<gene>
    <name evidence="4" type="ORF">D6U18_17620</name>
</gene>
<organism evidence="4 5">
    <name type="scientific">Lactiplantibacillus pentosus</name>
    <name type="common">Lactobacillus pentosus</name>
    <dbReference type="NCBI Taxonomy" id="1589"/>
    <lineage>
        <taxon>Bacteria</taxon>
        <taxon>Bacillati</taxon>
        <taxon>Bacillota</taxon>
        <taxon>Bacilli</taxon>
        <taxon>Lactobacillales</taxon>
        <taxon>Lactobacillaceae</taxon>
        <taxon>Lactiplantibacillus</taxon>
    </lineage>
</organism>
<dbReference type="CDD" id="cd00761">
    <property type="entry name" value="Glyco_tranf_GTA_type"/>
    <property type="match status" value="1"/>
</dbReference>
<name>A0ABD7IJY1_LACPE</name>
<dbReference type="Gene3D" id="3.90.550.10">
    <property type="entry name" value="Spore Coat Polysaccharide Biosynthesis Protein SpsA, Chain A"/>
    <property type="match status" value="1"/>
</dbReference>
<dbReference type="Pfam" id="PF00535">
    <property type="entry name" value="Glycos_transf_2"/>
    <property type="match status" value="1"/>
</dbReference>
<dbReference type="GO" id="GO:0016757">
    <property type="term" value="F:glycosyltransferase activity"/>
    <property type="evidence" value="ECO:0007669"/>
    <property type="project" value="UniProtKB-KW"/>
</dbReference>
<reference evidence="4 5" key="1">
    <citation type="submission" date="2018-10" db="EMBL/GenBank/DDBJ databases">
        <title>Genome sequences of five Lactobacillus pentosus strains isolated from brines of traditionally fermented spanish-style green table olives and differences between them.</title>
        <authorList>
            <person name="Jimenez Diaz R."/>
        </authorList>
    </citation>
    <scope>NUCLEOTIDE SEQUENCE [LARGE SCALE GENOMIC DNA]</scope>
    <source>
        <strain evidence="4 5">IG10</strain>
    </source>
</reference>
<evidence type="ECO:0000256" key="2">
    <source>
        <dbReference type="ARBA" id="ARBA00022679"/>
    </source>
</evidence>
<comment type="caution">
    <text evidence="4">The sequence shown here is derived from an EMBL/GenBank/DDBJ whole genome shotgun (WGS) entry which is preliminary data.</text>
</comment>
<dbReference type="InterPro" id="IPR029044">
    <property type="entry name" value="Nucleotide-diphossugar_trans"/>
</dbReference>
<dbReference type="AlphaFoldDB" id="A0ABD7IJY1"/>
<keyword evidence="1" id="KW-0328">Glycosyltransferase</keyword>
<sequence length="316" mass="36395">MNKLVSIVVPVYNESEFLDSFFSMIDLQTYTNVELVMVDDGSTDDSWNRLKNQSKLQSNLQIIHQDNNGVSVARNKGLAAANGRFIVFADADDSFEPEYIAELVRALVVYQTELVVCGYTEFNTTVGETFRHSDTINPQCDLNEAVLRIMKHHCMCSALWNKIFIANVIRDHGLQFDPQIAVGEDLLFIIEYISHIKSWCEISDVLYHYRISDGGTMQNYKSVNQFSPSWLSEWTALEKANLTLMHPTNDYQFDLKVLRDKRLRVAIKLLGRIRKFRFQTAYASVMRGYIRSQWMHIVVTKGLSFKQKIKAIVVIL</sequence>
<feature type="domain" description="Glycosyltransferase 2-like" evidence="3">
    <location>
        <begin position="6"/>
        <end position="138"/>
    </location>
</feature>
<evidence type="ECO:0000256" key="1">
    <source>
        <dbReference type="ARBA" id="ARBA00022676"/>
    </source>
</evidence>
<dbReference type="InterPro" id="IPR001173">
    <property type="entry name" value="Glyco_trans_2-like"/>
</dbReference>
<proteinExistence type="predicted"/>
<dbReference type="PANTHER" id="PTHR22916">
    <property type="entry name" value="GLYCOSYLTRANSFERASE"/>
    <property type="match status" value="1"/>
</dbReference>
<evidence type="ECO:0000313" key="4">
    <source>
        <dbReference type="EMBL" id="RMW41814.1"/>
    </source>
</evidence>
<dbReference type="RefSeq" id="WP_122217998.1">
    <property type="nucleotide sequence ID" value="NZ_RDCJ01000121.1"/>
</dbReference>
<keyword evidence="2" id="KW-0808">Transferase</keyword>